<keyword evidence="2" id="KW-1133">Transmembrane helix</keyword>
<organism evidence="3 4">
    <name type="scientific">Georgenia yuyongxinii</name>
    <dbReference type="NCBI Taxonomy" id="2589797"/>
    <lineage>
        <taxon>Bacteria</taxon>
        <taxon>Bacillati</taxon>
        <taxon>Actinomycetota</taxon>
        <taxon>Actinomycetes</taxon>
        <taxon>Micrococcales</taxon>
        <taxon>Bogoriellaceae</taxon>
        <taxon>Georgenia</taxon>
    </lineage>
</organism>
<feature type="transmembrane region" description="Helical" evidence="2">
    <location>
        <begin position="317"/>
        <end position="338"/>
    </location>
</feature>
<feature type="transmembrane region" description="Helical" evidence="2">
    <location>
        <begin position="213"/>
        <end position="238"/>
    </location>
</feature>
<dbReference type="Proteomes" id="UP000318693">
    <property type="component" value="Unassembled WGS sequence"/>
</dbReference>
<keyword evidence="2" id="KW-0472">Membrane</keyword>
<feature type="transmembrane region" description="Helical" evidence="2">
    <location>
        <begin position="365"/>
        <end position="388"/>
    </location>
</feature>
<gene>
    <name evidence="3" type="ORF">FJ693_14835</name>
</gene>
<keyword evidence="2" id="KW-0812">Transmembrane</keyword>
<dbReference type="EMBL" id="VJXR01000053">
    <property type="protein sequence ID" value="TRW44148.1"/>
    <property type="molecule type" value="Genomic_DNA"/>
</dbReference>
<feature type="region of interest" description="Disordered" evidence="1">
    <location>
        <begin position="1"/>
        <end position="20"/>
    </location>
</feature>
<feature type="transmembrane region" description="Helical" evidence="2">
    <location>
        <begin position="180"/>
        <end position="201"/>
    </location>
</feature>
<dbReference type="RefSeq" id="WP_143419253.1">
    <property type="nucleotide sequence ID" value="NZ_VJXR01000053.1"/>
</dbReference>
<feature type="transmembrane region" description="Helical" evidence="2">
    <location>
        <begin position="450"/>
        <end position="474"/>
    </location>
</feature>
<name>A0A552WMY2_9MICO</name>
<reference evidence="3 4" key="1">
    <citation type="submission" date="2019-07" db="EMBL/GenBank/DDBJ databases">
        <title>Georgenia wutianyii sp. nov. and Georgenia *** sp. nov. isolated from plateau pika (Ochotona curzoniae) in the Qinghai-Tibet plateau of China.</title>
        <authorList>
            <person name="Tian Z."/>
        </authorList>
    </citation>
    <scope>NUCLEOTIDE SEQUENCE [LARGE SCALE GENOMIC DNA]</scope>
    <source>
        <strain evidence="3 4">Z446</strain>
    </source>
</reference>
<protein>
    <submittedName>
        <fullName evidence="3">Polyketide antibiotic transporter</fullName>
    </submittedName>
</protein>
<feature type="transmembrane region" description="Helical" evidence="2">
    <location>
        <begin position="258"/>
        <end position="279"/>
    </location>
</feature>
<evidence type="ECO:0000313" key="3">
    <source>
        <dbReference type="EMBL" id="TRW44148.1"/>
    </source>
</evidence>
<feature type="transmembrane region" description="Helical" evidence="2">
    <location>
        <begin position="481"/>
        <end position="502"/>
    </location>
</feature>
<sequence length="552" mass="56286">MTATLTAPPPGVTARGRRTNRPWSGTGALVRLYLRLDRVRIVIWVLALGLTVAATVPALETAYPDAAARQTRATLMSNPSAVLMSGPSFGLDHYTFGAMVANEVSLTVLVATSIMAILLVARHTRADEEAGRTEVLRALPVGRYAPAAAALAAVTVATLAVGATVAAGLLSAGLETASSLAMGLGTALTGLVFGAVAAVTTQLTAHARAASGMAMAVLGAAFLVRGVGDILHTGGSWLSWFSPLAWAQQTRLFVDLRWWPLGVSLAATLVLLAVAVSLAQRRDLGAGLLTGRPGPAVAPASLLSPVGVARRLLRASFAGWGTGLLFFAVAFGALANSLEDAVADLPDLGQWIGAGAALDDLTATFAAAMLSFLVLAVAAFAVSAVLRLRAEEEAGRTELVLVSGTSRPGWLGGWLTVVAAQTLVLLVVAGSGLGLGMAVVTADAGWVGRLAVGAVAYLPAVAVVAGLAVALVGLLPRLAALVWVLVAYVIFVTWFGGLLNLPGWAHDLSPLARTPYVPVEDVAAGPLVGLAVVAVVLVGLGFVGFRRRDLGA</sequence>
<feature type="transmembrane region" description="Helical" evidence="2">
    <location>
        <begin position="141"/>
        <end position="174"/>
    </location>
</feature>
<feature type="transmembrane region" description="Helical" evidence="2">
    <location>
        <begin position="522"/>
        <end position="545"/>
    </location>
</feature>
<feature type="transmembrane region" description="Helical" evidence="2">
    <location>
        <begin position="41"/>
        <end position="59"/>
    </location>
</feature>
<dbReference type="AlphaFoldDB" id="A0A552WMY2"/>
<evidence type="ECO:0000256" key="1">
    <source>
        <dbReference type="SAM" id="MobiDB-lite"/>
    </source>
</evidence>
<accession>A0A552WMY2</accession>
<feature type="transmembrane region" description="Helical" evidence="2">
    <location>
        <begin position="94"/>
        <end position="120"/>
    </location>
</feature>
<evidence type="ECO:0000313" key="4">
    <source>
        <dbReference type="Proteomes" id="UP000318693"/>
    </source>
</evidence>
<evidence type="ECO:0000256" key="2">
    <source>
        <dbReference type="SAM" id="Phobius"/>
    </source>
</evidence>
<proteinExistence type="predicted"/>
<keyword evidence="4" id="KW-1185">Reference proteome</keyword>
<comment type="caution">
    <text evidence="3">The sequence shown here is derived from an EMBL/GenBank/DDBJ whole genome shotgun (WGS) entry which is preliminary data.</text>
</comment>